<dbReference type="Pfam" id="PF01557">
    <property type="entry name" value="FAA_hydrolase"/>
    <property type="match status" value="1"/>
</dbReference>
<organism evidence="4 5">
    <name type="scientific">Chaetoceros tenuissimus</name>
    <dbReference type="NCBI Taxonomy" id="426638"/>
    <lineage>
        <taxon>Eukaryota</taxon>
        <taxon>Sar</taxon>
        <taxon>Stramenopiles</taxon>
        <taxon>Ochrophyta</taxon>
        <taxon>Bacillariophyta</taxon>
        <taxon>Coscinodiscophyceae</taxon>
        <taxon>Chaetocerotophycidae</taxon>
        <taxon>Chaetocerotales</taxon>
        <taxon>Chaetocerotaceae</taxon>
        <taxon>Chaetoceros</taxon>
    </lineage>
</organism>
<comment type="caution">
    <text evidence="4">The sequence shown here is derived from an EMBL/GenBank/DDBJ whole genome shotgun (WGS) entry which is preliminary data.</text>
</comment>
<evidence type="ECO:0000313" key="5">
    <source>
        <dbReference type="Proteomes" id="UP001054902"/>
    </source>
</evidence>
<dbReference type="AlphaFoldDB" id="A0AAD3CL93"/>
<dbReference type="Gene3D" id="3.90.850.10">
    <property type="entry name" value="Fumarylacetoacetase-like, C-terminal domain"/>
    <property type="match status" value="1"/>
</dbReference>
<keyword evidence="2" id="KW-0479">Metal-binding</keyword>
<dbReference type="InterPro" id="IPR011234">
    <property type="entry name" value="Fumarylacetoacetase-like_C"/>
</dbReference>
<keyword evidence="5" id="KW-1185">Reference proteome</keyword>
<dbReference type="GO" id="GO:0018773">
    <property type="term" value="F:acetylpyruvate hydrolase activity"/>
    <property type="evidence" value="ECO:0007669"/>
    <property type="project" value="TreeGrafter"/>
</dbReference>
<gene>
    <name evidence="4" type="ORF">CTEN210_04487</name>
</gene>
<evidence type="ECO:0000259" key="3">
    <source>
        <dbReference type="Pfam" id="PF01557"/>
    </source>
</evidence>
<dbReference type="EMBL" id="BLLK01000025">
    <property type="protein sequence ID" value="GFH48011.1"/>
    <property type="molecule type" value="Genomic_DNA"/>
</dbReference>
<reference evidence="4 5" key="1">
    <citation type="journal article" date="2021" name="Sci. Rep.">
        <title>The genome of the diatom Chaetoceros tenuissimus carries an ancient integrated fragment of an extant virus.</title>
        <authorList>
            <person name="Hongo Y."/>
            <person name="Kimura K."/>
            <person name="Takaki Y."/>
            <person name="Yoshida Y."/>
            <person name="Baba S."/>
            <person name="Kobayashi G."/>
            <person name="Nagasaki K."/>
            <person name="Hano T."/>
            <person name="Tomaru Y."/>
        </authorList>
    </citation>
    <scope>NUCLEOTIDE SEQUENCE [LARGE SCALE GENOMIC DNA]</scope>
    <source>
        <strain evidence="4 5">NIES-3715</strain>
    </source>
</reference>
<dbReference type="Proteomes" id="UP001054902">
    <property type="component" value="Unassembled WGS sequence"/>
</dbReference>
<comment type="similarity">
    <text evidence="1">Belongs to the FAH family.</text>
</comment>
<feature type="domain" description="Fumarylacetoacetase-like C-terminal" evidence="3">
    <location>
        <begin position="6"/>
        <end position="188"/>
    </location>
</feature>
<accession>A0AAD3CL93</accession>
<dbReference type="InterPro" id="IPR036663">
    <property type="entry name" value="Fumarylacetoacetase_C_sf"/>
</dbReference>
<dbReference type="PANTHER" id="PTHR11820">
    <property type="entry name" value="ACYLPYRUVASE"/>
    <property type="match status" value="1"/>
</dbReference>
<sequence>MGHSDRDPPFFFQKPSDAIVDTTIQTTVPYPPMTNDVHHEAELVVAIGKQGLGITQKDAMQHIYGYAIGADLTRRDLQSQAKKQGRPWAVAKGFDYSAPCGPIVPKDEIDLQNDAKISLSVNGEMKQNSTIDHMIWSIPEMISILSQYFRLKPGDLIFTGTPAGVGAINVGDEIKIECGDLPPCVFTVGDPEKE</sequence>
<evidence type="ECO:0000313" key="4">
    <source>
        <dbReference type="EMBL" id="GFH48011.1"/>
    </source>
</evidence>
<evidence type="ECO:0000256" key="1">
    <source>
        <dbReference type="ARBA" id="ARBA00010211"/>
    </source>
</evidence>
<evidence type="ECO:0000256" key="2">
    <source>
        <dbReference type="ARBA" id="ARBA00022723"/>
    </source>
</evidence>
<protein>
    <recommendedName>
        <fullName evidence="3">Fumarylacetoacetase-like C-terminal domain-containing protein</fullName>
    </recommendedName>
</protein>
<dbReference type="PANTHER" id="PTHR11820:SF7">
    <property type="entry name" value="ACYLPYRUVASE FAHD1, MITOCHONDRIAL"/>
    <property type="match status" value="1"/>
</dbReference>
<dbReference type="SUPFAM" id="SSF56529">
    <property type="entry name" value="FAH"/>
    <property type="match status" value="1"/>
</dbReference>
<name>A0AAD3CL93_9STRA</name>
<proteinExistence type="inferred from homology"/>
<dbReference type="GO" id="GO:0046872">
    <property type="term" value="F:metal ion binding"/>
    <property type="evidence" value="ECO:0007669"/>
    <property type="project" value="UniProtKB-KW"/>
</dbReference>